<dbReference type="PANTHER" id="PTHR15691:SF6">
    <property type="entry name" value="WASH COMPLEX SUBUNIT 5"/>
    <property type="match status" value="1"/>
</dbReference>
<evidence type="ECO:0000313" key="2">
    <source>
        <dbReference type="EMBL" id="ETO31378.1"/>
    </source>
</evidence>
<reference evidence="2 3" key="1">
    <citation type="journal article" date="2013" name="Curr. Biol.">
        <title>The Genome of the Foraminiferan Reticulomyxa filosa.</title>
        <authorList>
            <person name="Glockner G."/>
            <person name="Hulsmann N."/>
            <person name="Schleicher M."/>
            <person name="Noegel A.A."/>
            <person name="Eichinger L."/>
            <person name="Gallinger C."/>
            <person name="Pawlowski J."/>
            <person name="Sierra R."/>
            <person name="Euteneuer U."/>
            <person name="Pillet L."/>
            <person name="Moustafa A."/>
            <person name="Platzer M."/>
            <person name="Groth M."/>
            <person name="Szafranski K."/>
            <person name="Schliwa M."/>
        </authorList>
    </citation>
    <scope>NUCLEOTIDE SEQUENCE [LARGE SCALE GENOMIC DNA]</scope>
</reference>
<dbReference type="GO" id="GO:0030041">
    <property type="term" value="P:actin filament polymerization"/>
    <property type="evidence" value="ECO:0007669"/>
    <property type="project" value="TreeGrafter"/>
</dbReference>
<keyword evidence="3" id="KW-1185">Reference proteome</keyword>
<dbReference type="Proteomes" id="UP000023152">
    <property type="component" value="Unassembled WGS sequence"/>
</dbReference>
<comment type="similarity">
    <text evidence="1">Belongs to the strumpellin family.</text>
</comment>
<name>X6NZU8_RETFI</name>
<accession>X6NZU8</accession>
<dbReference type="InterPro" id="IPR019393">
    <property type="entry name" value="WASH_strumpellin"/>
</dbReference>
<evidence type="ECO:0000313" key="3">
    <source>
        <dbReference type="Proteomes" id="UP000023152"/>
    </source>
</evidence>
<dbReference type="PANTHER" id="PTHR15691">
    <property type="entry name" value="WASH COMPLEX SUBUNIT 5"/>
    <property type="match status" value="1"/>
</dbReference>
<dbReference type="GO" id="GO:0051125">
    <property type="term" value="P:regulation of actin nucleation"/>
    <property type="evidence" value="ECO:0007669"/>
    <property type="project" value="TreeGrafter"/>
</dbReference>
<organism evidence="2 3">
    <name type="scientific">Reticulomyxa filosa</name>
    <dbReference type="NCBI Taxonomy" id="46433"/>
    <lineage>
        <taxon>Eukaryota</taxon>
        <taxon>Sar</taxon>
        <taxon>Rhizaria</taxon>
        <taxon>Retaria</taxon>
        <taxon>Foraminifera</taxon>
        <taxon>Monothalamids</taxon>
        <taxon>Reticulomyxidae</taxon>
        <taxon>Reticulomyxa</taxon>
    </lineage>
</organism>
<dbReference type="EMBL" id="ASPP01004971">
    <property type="protein sequence ID" value="ETO31378.1"/>
    <property type="molecule type" value="Genomic_DNA"/>
</dbReference>
<dbReference type="GO" id="GO:0005768">
    <property type="term" value="C:endosome"/>
    <property type="evidence" value="ECO:0007669"/>
    <property type="project" value="TreeGrafter"/>
</dbReference>
<protein>
    <submittedName>
        <fullName evidence="2">Uncharacterized protein</fullName>
    </submittedName>
</protein>
<dbReference type="Pfam" id="PF10266">
    <property type="entry name" value="Strumpellin"/>
    <property type="match status" value="1"/>
</dbReference>
<evidence type="ECO:0000256" key="1">
    <source>
        <dbReference type="ARBA" id="ARBA00006224"/>
    </source>
</evidence>
<dbReference type="OrthoDB" id="565118at2759"/>
<dbReference type="GO" id="GO:0071203">
    <property type="term" value="C:WASH complex"/>
    <property type="evidence" value="ECO:0007669"/>
    <property type="project" value="InterPro"/>
</dbReference>
<dbReference type="AlphaFoldDB" id="X6NZU8"/>
<comment type="caution">
    <text evidence="2">The sequence shown here is derived from an EMBL/GenBank/DDBJ whole genome shotgun (WGS) entry which is preliminary data.</text>
</comment>
<dbReference type="GO" id="GO:0007032">
    <property type="term" value="P:endosome organization"/>
    <property type="evidence" value="ECO:0007669"/>
    <property type="project" value="TreeGrafter"/>
</dbReference>
<proteinExistence type="inferred from homology"/>
<dbReference type="GO" id="GO:0140285">
    <property type="term" value="P:endosome fission"/>
    <property type="evidence" value="ECO:0007669"/>
    <property type="project" value="TreeGrafter"/>
</dbReference>
<gene>
    <name evidence="2" type="ORF">RFI_05744</name>
</gene>
<sequence length="189" mass="21450">MLVCALESMNDAVLHDIKAHYRQPTKPYPNDDNPVLGNLDKLLDFVGISNPMAKIYVTSDPLEGLATLLFFFVVATIERLQWFPEFNTLALVSNKGKEVLDGTALAVGVLTLLKQFHPTHTQQFISLLCQYVRSHTKSQTDAKLPQVPHEARKALHFLEMLCKYGPYVDRKDIQTFLPSYLIDNYPQDT</sequence>